<dbReference type="Proteomes" id="UP000321570">
    <property type="component" value="Unassembled WGS sequence"/>
</dbReference>
<keyword evidence="6" id="KW-1185">Reference proteome</keyword>
<evidence type="ECO:0000256" key="3">
    <source>
        <dbReference type="PIRSR" id="PIRSR000705-3"/>
    </source>
</evidence>
<dbReference type="InterPro" id="IPR027417">
    <property type="entry name" value="P-loop_NTPase"/>
</dbReference>
<dbReference type="PIRSF" id="PIRSF000705">
    <property type="entry name" value="DNK"/>
    <property type="match status" value="1"/>
</dbReference>
<dbReference type="InterPro" id="IPR031314">
    <property type="entry name" value="DNK_dom"/>
</dbReference>
<dbReference type="GO" id="GO:0005524">
    <property type="term" value="F:ATP binding"/>
    <property type="evidence" value="ECO:0007669"/>
    <property type="project" value="UniProtKB-KW"/>
</dbReference>
<dbReference type="InterPro" id="IPR002624">
    <property type="entry name" value="DCK/DGK"/>
</dbReference>
<protein>
    <recommendedName>
        <fullName evidence="4">Deoxynucleoside kinase domain-containing protein</fullName>
    </recommendedName>
</protein>
<gene>
    <name evidence="5" type="ORF">WMSIL1_LOCUS10809</name>
</gene>
<dbReference type="SUPFAM" id="SSF52540">
    <property type="entry name" value="P-loop containing nucleoside triphosphate hydrolases"/>
    <property type="match status" value="1"/>
</dbReference>
<dbReference type="Pfam" id="PF01712">
    <property type="entry name" value="dNK"/>
    <property type="match status" value="1"/>
</dbReference>
<feature type="active site" description="Proton acceptor" evidence="2">
    <location>
        <position position="90"/>
    </location>
</feature>
<accession>A0A564YYV5</accession>
<feature type="domain" description="Deoxynucleoside kinase" evidence="4">
    <location>
        <begin position="10"/>
        <end position="200"/>
    </location>
</feature>
<keyword evidence="3" id="KW-0067">ATP-binding</keyword>
<dbReference type="AlphaFoldDB" id="A0A564YYV5"/>
<organism evidence="5 6">
    <name type="scientific">Hymenolepis diminuta</name>
    <name type="common">Rat tapeworm</name>
    <dbReference type="NCBI Taxonomy" id="6216"/>
    <lineage>
        <taxon>Eukaryota</taxon>
        <taxon>Metazoa</taxon>
        <taxon>Spiralia</taxon>
        <taxon>Lophotrochozoa</taxon>
        <taxon>Platyhelminthes</taxon>
        <taxon>Cestoda</taxon>
        <taxon>Eucestoda</taxon>
        <taxon>Cyclophyllidea</taxon>
        <taxon>Hymenolepididae</taxon>
        <taxon>Hymenolepis</taxon>
    </lineage>
</organism>
<evidence type="ECO:0000313" key="6">
    <source>
        <dbReference type="Proteomes" id="UP000321570"/>
    </source>
</evidence>
<dbReference type="GO" id="GO:0019136">
    <property type="term" value="F:deoxynucleoside kinase activity"/>
    <property type="evidence" value="ECO:0007669"/>
    <property type="project" value="InterPro"/>
</dbReference>
<keyword evidence="3" id="KW-0547">Nucleotide-binding</keyword>
<dbReference type="Gene3D" id="3.40.50.300">
    <property type="entry name" value="P-loop containing nucleotide triphosphate hydrolases"/>
    <property type="match status" value="1"/>
</dbReference>
<dbReference type="CDD" id="cd01673">
    <property type="entry name" value="dNK"/>
    <property type="match status" value="1"/>
</dbReference>
<evidence type="ECO:0000313" key="5">
    <source>
        <dbReference type="EMBL" id="VUZ52199.1"/>
    </source>
</evidence>
<comment type="similarity">
    <text evidence="1">Belongs to the DCK/DGK family.</text>
</comment>
<dbReference type="PANTHER" id="PTHR10513">
    <property type="entry name" value="DEOXYNUCLEOSIDE KINASE"/>
    <property type="match status" value="1"/>
</dbReference>
<feature type="binding site" evidence="3">
    <location>
        <begin position="13"/>
        <end position="21"/>
    </location>
    <ligand>
        <name>ATP</name>
        <dbReference type="ChEBI" id="CHEBI:30616"/>
    </ligand>
</feature>
<proteinExistence type="inferred from homology"/>
<name>A0A564YYV5_HYMDI</name>
<evidence type="ECO:0000256" key="2">
    <source>
        <dbReference type="PIRSR" id="PIRSR000705-1"/>
    </source>
</evidence>
<feature type="binding site" evidence="3">
    <location>
        <begin position="149"/>
        <end position="153"/>
    </location>
    <ligand>
        <name>ATP</name>
        <dbReference type="ChEBI" id="CHEBI:30616"/>
    </ligand>
</feature>
<evidence type="ECO:0000259" key="4">
    <source>
        <dbReference type="Pfam" id="PF01712"/>
    </source>
</evidence>
<evidence type="ECO:0000256" key="1">
    <source>
        <dbReference type="ARBA" id="ARBA00007420"/>
    </source>
</evidence>
<dbReference type="EMBL" id="CABIJS010000477">
    <property type="protein sequence ID" value="VUZ52199.1"/>
    <property type="molecule type" value="Genomic_DNA"/>
</dbReference>
<dbReference type="InterPro" id="IPR050566">
    <property type="entry name" value="Deoxyribonucleoside_kinase"/>
</dbReference>
<dbReference type="PANTHER" id="PTHR10513:SF24">
    <property type="entry name" value="THYMIDINE KINASE 2, MITOCHONDRIAL"/>
    <property type="match status" value="1"/>
</dbReference>
<dbReference type="GO" id="GO:0005739">
    <property type="term" value="C:mitochondrion"/>
    <property type="evidence" value="ECO:0007669"/>
    <property type="project" value="TreeGrafter"/>
</dbReference>
<sequence length="218" mass="25177">MEIDRKIKVAVEGNIGCGKSTFLKYFGDYSSNIQVSPEPIELWNDVRGFKLFEVFYGNPNRWSTAFQSQVMTTMMNRQAEKQTAPVRILERSVSSCRYIFIEAMNRNGQISDEDLDVFDKFYNYGLSLPSSDLDLIVYLRCMPEVCAERIRERDRKGESSISLDYLNQLHDLHEEWLIGGKLEAVRAPILVFDCNEPLETLTKAYFENRDRILCGVAV</sequence>
<reference evidence="5 6" key="1">
    <citation type="submission" date="2019-07" db="EMBL/GenBank/DDBJ databases">
        <authorList>
            <person name="Jastrzebski P J."/>
            <person name="Paukszto L."/>
            <person name="Jastrzebski P J."/>
        </authorList>
    </citation>
    <scope>NUCLEOTIDE SEQUENCE [LARGE SCALE GENOMIC DNA]</scope>
    <source>
        <strain evidence="5 6">WMS-il1</strain>
    </source>
</reference>